<dbReference type="InterPro" id="IPR023365">
    <property type="entry name" value="Sortase_dom-sf"/>
</dbReference>
<keyword evidence="3" id="KW-1185">Reference proteome</keyword>
<evidence type="ECO:0000256" key="1">
    <source>
        <dbReference type="ARBA" id="ARBA00022801"/>
    </source>
</evidence>
<evidence type="ECO:0000313" key="3">
    <source>
        <dbReference type="Proteomes" id="UP000256305"/>
    </source>
</evidence>
<organism evidence="2 3">
    <name type="scientific">Halobacillus trueperi</name>
    <dbReference type="NCBI Taxonomy" id="156205"/>
    <lineage>
        <taxon>Bacteria</taxon>
        <taxon>Bacillati</taxon>
        <taxon>Bacillota</taxon>
        <taxon>Bacilli</taxon>
        <taxon>Bacillales</taxon>
        <taxon>Bacillaceae</taxon>
        <taxon>Halobacillus</taxon>
    </lineage>
</organism>
<dbReference type="Pfam" id="PF04203">
    <property type="entry name" value="Sortase"/>
    <property type="match status" value="1"/>
</dbReference>
<dbReference type="Gene3D" id="2.40.260.10">
    <property type="entry name" value="Sortase"/>
    <property type="match status" value="1"/>
</dbReference>
<dbReference type="AlphaFoldDB" id="A0A3E0JAI0"/>
<dbReference type="SUPFAM" id="SSF63817">
    <property type="entry name" value="Sortase"/>
    <property type="match status" value="1"/>
</dbReference>
<dbReference type="GO" id="GO:0016787">
    <property type="term" value="F:hydrolase activity"/>
    <property type="evidence" value="ECO:0007669"/>
    <property type="project" value="UniProtKB-KW"/>
</dbReference>
<sequence length="40" mass="4453">MNPDDLSVLKQDTSHSIVTLITCDPVPNPSHRLIVQALRK</sequence>
<dbReference type="EMBL" id="QUAE01000004">
    <property type="protein sequence ID" value="REJ09958.1"/>
    <property type="molecule type" value="Genomic_DNA"/>
</dbReference>
<evidence type="ECO:0000313" key="2">
    <source>
        <dbReference type="EMBL" id="REJ09958.1"/>
    </source>
</evidence>
<proteinExistence type="predicted"/>
<comment type="caution">
    <text evidence="2">The sequence shown here is derived from an EMBL/GenBank/DDBJ whole genome shotgun (WGS) entry which is preliminary data.</text>
</comment>
<dbReference type="InterPro" id="IPR005754">
    <property type="entry name" value="Sortase"/>
</dbReference>
<protein>
    <submittedName>
        <fullName evidence="2">Sortase</fullName>
    </submittedName>
</protein>
<reference evidence="2 3" key="1">
    <citation type="submission" date="2018-08" db="EMBL/GenBank/DDBJ databases">
        <title>Genome sequence of Halobacillus trueperi KCTC 3686.</title>
        <authorList>
            <person name="Cho K.H."/>
            <person name="Kwak M.-J."/>
            <person name="Kim B.-Y."/>
            <person name="Chun J."/>
        </authorList>
    </citation>
    <scope>NUCLEOTIDE SEQUENCE [LARGE SCALE GENOMIC DNA]</scope>
    <source>
        <strain evidence="2 3">KCTC 3686</strain>
    </source>
</reference>
<dbReference type="Proteomes" id="UP000256305">
    <property type="component" value="Unassembled WGS sequence"/>
</dbReference>
<accession>A0A3E0JAI0</accession>
<keyword evidence="1" id="KW-0378">Hydrolase</keyword>
<name>A0A3E0JAI0_9BACI</name>
<gene>
    <name evidence="2" type="ORF">DYE48_07580</name>
</gene>